<evidence type="ECO:0000313" key="2">
    <source>
        <dbReference type="EMBL" id="CEG39817.1"/>
    </source>
</evidence>
<sequence length="173" mass="19558">MGNSDDESVAFRTNALDVVGSWLLGDSEDSSQASQQQHRPVILYRPSSVSSGKSMSSLTRPKAVSTAANLTEQERKMKSKILRNPCARREEDAVRSEKEAQVQLEDAQDEEEQELLRSRNLSSKLDMKRKRTTQEELLDTLREEALLYVVETKRGGDQKVRPQARRAIGKIQI</sequence>
<keyword evidence="3" id="KW-1185">Reference proteome</keyword>
<name>A0A0P1AG22_PLAHL</name>
<protein>
    <submittedName>
        <fullName evidence="2">Uncharacterized protein</fullName>
    </submittedName>
</protein>
<dbReference type="GeneID" id="36405106"/>
<dbReference type="RefSeq" id="XP_024576186.1">
    <property type="nucleotide sequence ID" value="XM_024725406.1"/>
</dbReference>
<evidence type="ECO:0000313" key="3">
    <source>
        <dbReference type="Proteomes" id="UP000054928"/>
    </source>
</evidence>
<evidence type="ECO:0000256" key="1">
    <source>
        <dbReference type="SAM" id="MobiDB-lite"/>
    </source>
</evidence>
<reference evidence="3" key="1">
    <citation type="submission" date="2014-09" db="EMBL/GenBank/DDBJ databases">
        <authorList>
            <person name="Sharma Rahul"/>
            <person name="Thines Marco"/>
        </authorList>
    </citation>
    <scope>NUCLEOTIDE SEQUENCE [LARGE SCALE GENOMIC DNA]</scope>
</reference>
<organism evidence="2 3">
    <name type="scientific">Plasmopara halstedii</name>
    <name type="common">Downy mildew of sunflower</name>
    <dbReference type="NCBI Taxonomy" id="4781"/>
    <lineage>
        <taxon>Eukaryota</taxon>
        <taxon>Sar</taxon>
        <taxon>Stramenopiles</taxon>
        <taxon>Oomycota</taxon>
        <taxon>Peronosporomycetes</taxon>
        <taxon>Peronosporales</taxon>
        <taxon>Peronosporaceae</taxon>
        <taxon>Plasmopara</taxon>
    </lineage>
</organism>
<feature type="region of interest" description="Disordered" evidence="1">
    <location>
        <begin position="27"/>
        <end position="117"/>
    </location>
</feature>
<feature type="compositionally biased region" description="Low complexity" evidence="1">
    <location>
        <begin position="47"/>
        <end position="57"/>
    </location>
</feature>
<dbReference type="AlphaFoldDB" id="A0A0P1AG22"/>
<dbReference type="OrthoDB" id="128211at2759"/>
<dbReference type="EMBL" id="CCYD01000442">
    <property type="protein sequence ID" value="CEG39817.1"/>
    <property type="molecule type" value="Genomic_DNA"/>
</dbReference>
<feature type="compositionally biased region" description="Basic and acidic residues" evidence="1">
    <location>
        <begin position="87"/>
        <end position="100"/>
    </location>
</feature>
<dbReference type="OMA" id="RNPCARR"/>
<proteinExistence type="predicted"/>
<accession>A0A0P1AG22</accession>
<dbReference type="Proteomes" id="UP000054928">
    <property type="component" value="Unassembled WGS sequence"/>
</dbReference>